<evidence type="ECO:0000313" key="2">
    <source>
        <dbReference type="Proteomes" id="UP001465976"/>
    </source>
</evidence>
<dbReference type="SUPFAM" id="SSF82199">
    <property type="entry name" value="SET domain"/>
    <property type="match status" value="1"/>
</dbReference>
<dbReference type="EMBL" id="JBAHYK010000587">
    <property type="protein sequence ID" value="KAL0572759.1"/>
    <property type="molecule type" value="Genomic_DNA"/>
</dbReference>
<comment type="caution">
    <text evidence="1">The sequence shown here is derived from an EMBL/GenBank/DDBJ whole genome shotgun (WGS) entry which is preliminary data.</text>
</comment>
<organism evidence="1 2">
    <name type="scientific">Marasmius crinis-equi</name>
    <dbReference type="NCBI Taxonomy" id="585013"/>
    <lineage>
        <taxon>Eukaryota</taxon>
        <taxon>Fungi</taxon>
        <taxon>Dikarya</taxon>
        <taxon>Basidiomycota</taxon>
        <taxon>Agaricomycotina</taxon>
        <taxon>Agaricomycetes</taxon>
        <taxon>Agaricomycetidae</taxon>
        <taxon>Agaricales</taxon>
        <taxon>Marasmiineae</taxon>
        <taxon>Marasmiaceae</taxon>
        <taxon>Marasmius</taxon>
    </lineage>
</organism>
<sequence>MHGKKGLVLISFSGEKQKRNAGKNRRKPCQNVQMMRENSELFEVMEAQHGAGAFAVRNMSKNTYIGEYVGELRTPDEAFQESWVPSPNV</sequence>
<protein>
    <submittedName>
        <fullName evidence="1">Uncharacterized protein</fullName>
    </submittedName>
</protein>
<reference evidence="1 2" key="1">
    <citation type="submission" date="2024-02" db="EMBL/GenBank/DDBJ databases">
        <title>A draft genome for the cacao thread blight pathogen Marasmius crinis-equi.</title>
        <authorList>
            <person name="Cohen S.P."/>
            <person name="Baruah I.K."/>
            <person name="Amoako-Attah I."/>
            <person name="Bukari Y."/>
            <person name="Meinhardt L.W."/>
            <person name="Bailey B.A."/>
        </authorList>
    </citation>
    <scope>NUCLEOTIDE SEQUENCE [LARGE SCALE GENOMIC DNA]</scope>
    <source>
        <strain evidence="1 2">GH-76</strain>
    </source>
</reference>
<evidence type="ECO:0000313" key="1">
    <source>
        <dbReference type="EMBL" id="KAL0572759.1"/>
    </source>
</evidence>
<accession>A0ABR3FBS6</accession>
<gene>
    <name evidence="1" type="ORF">V5O48_009208</name>
</gene>
<proteinExistence type="predicted"/>
<name>A0ABR3FBS6_9AGAR</name>
<dbReference type="InterPro" id="IPR046341">
    <property type="entry name" value="SET_dom_sf"/>
</dbReference>
<keyword evidence="2" id="KW-1185">Reference proteome</keyword>
<dbReference type="Gene3D" id="2.170.270.10">
    <property type="entry name" value="SET domain"/>
    <property type="match status" value="1"/>
</dbReference>
<dbReference type="Proteomes" id="UP001465976">
    <property type="component" value="Unassembled WGS sequence"/>
</dbReference>